<feature type="region of interest" description="Disordered" evidence="6">
    <location>
        <begin position="129"/>
        <end position="161"/>
    </location>
</feature>
<dbReference type="HAMAP" id="MF_01368">
    <property type="entry name" value="Ribosomal_bL17"/>
    <property type="match status" value="1"/>
</dbReference>
<dbReference type="Gene3D" id="3.90.1030.10">
    <property type="entry name" value="Ribosomal protein L17"/>
    <property type="match status" value="1"/>
</dbReference>
<feature type="region of interest" description="Disordered" evidence="6">
    <location>
        <begin position="178"/>
        <end position="198"/>
    </location>
</feature>
<comment type="caution">
    <text evidence="7">The sequence shown here is derived from an EMBL/GenBank/DDBJ whole genome shotgun (WGS) entry which is preliminary data.</text>
</comment>
<organism evidence="7 8">
    <name type="scientific">Kribbella lupini</name>
    <dbReference type="NCBI Taxonomy" id="291602"/>
    <lineage>
        <taxon>Bacteria</taxon>
        <taxon>Bacillati</taxon>
        <taxon>Actinomycetota</taxon>
        <taxon>Actinomycetes</taxon>
        <taxon>Propionibacteriales</taxon>
        <taxon>Kribbellaceae</taxon>
        <taxon>Kribbella</taxon>
    </lineage>
</organism>
<dbReference type="EMBL" id="BAAANC010000004">
    <property type="protein sequence ID" value="GAA1553251.1"/>
    <property type="molecule type" value="Genomic_DNA"/>
</dbReference>
<keyword evidence="8" id="KW-1185">Reference proteome</keyword>
<evidence type="ECO:0000256" key="4">
    <source>
        <dbReference type="HAMAP-Rule" id="MF_01368"/>
    </source>
</evidence>
<evidence type="ECO:0000256" key="6">
    <source>
        <dbReference type="SAM" id="MobiDB-lite"/>
    </source>
</evidence>
<evidence type="ECO:0000313" key="7">
    <source>
        <dbReference type="EMBL" id="GAA1553251.1"/>
    </source>
</evidence>
<dbReference type="InterPro" id="IPR036373">
    <property type="entry name" value="Ribosomal_bL17_sf"/>
</dbReference>
<evidence type="ECO:0000256" key="1">
    <source>
        <dbReference type="ARBA" id="ARBA00008777"/>
    </source>
</evidence>
<dbReference type="Pfam" id="PF01196">
    <property type="entry name" value="Ribosomal_L17"/>
    <property type="match status" value="1"/>
</dbReference>
<evidence type="ECO:0000256" key="2">
    <source>
        <dbReference type="ARBA" id="ARBA00022980"/>
    </source>
</evidence>
<dbReference type="InterPro" id="IPR000456">
    <property type="entry name" value="Ribosomal_bL17"/>
</dbReference>
<feature type="compositionally biased region" description="Basic residues" evidence="6">
    <location>
        <begin position="129"/>
        <end position="144"/>
    </location>
</feature>
<dbReference type="Proteomes" id="UP001500363">
    <property type="component" value="Unassembled WGS sequence"/>
</dbReference>
<dbReference type="PANTHER" id="PTHR14413">
    <property type="entry name" value="RIBOSOMAL PROTEIN L17"/>
    <property type="match status" value="1"/>
</dbReference>
<dbReference type="NCBIfam" id="TIGR00059">
    <property type="entry name" value="L17"/>
    <property type="match status" value="1"/>
</dbReference>
<accession>A0ABP4N4N2</accession>
<proteinExistence type="inferred from homology"/>
<evidence type="ECO:0000256" key="5">
    <source>
        <dbReference type="RuleBase" id="RU000660"/>
    </source>
</evidence>
<evidence type="ECO:0000313" key="8">
    <source>
        <dbReference type="Proteomes" id="UP001500363"/>
    </source>
</evidence>
<dbReference type="SUPFAM" id="SSF64263">
    <property type="entry name" value="Prokaryotic ribosomal protein L17"/>
    <property type="match status" value="1"/>
</dbReference>
<comment type="similarity">
    <text evidence="1 4 5">Belongs to the bacterial ribosomal protein bL17 family.</text>
</comment>
<reference evidence="8" key="1">
    <citation type="journal article" date="2019" name="Int. J. Syst. Evol. Microbiol.">
        <title>The Global Catalogue of Microorganisms (GCM) 10K type strain sequencing project: providing services to taxonomists for standard genome sequencing and annotation.</title>
        <authorList>
            <consortium name="The Broad Institute Genomics Platform"/>
            <consortium name="The Broad Institute Genome Sequencing Center for Infectious Disease"/>
            <person name="Wu L."/>
            <person name="Ma J."/>
        </authorList>
    </citation>
    <scope>NUCLEOTIDE SEQUENCE [LARGE SCALE GENOMIC DNA]</scope>
    <source>
        <strain evidence="8">JCM 14303</strain>
    </source>
</reference>
<comment type="subunit">
    <text evidence="4">Part of the 50S ribosomal subunit. Contacts protein L32.</text>
</comment>
<evidence type="ECO:0000256" key="3">
    <source>
        <dbReference type="ARBA" id="ARBA00023274"/>
    </source>
</evidence>
<keyword evidence="2 4" id="KW-0689">Ribosomal protein</keyword>
<dbReference type="PANTHER" id="PTHR14413:SF16">
    <property type="entry name" value="LARGE RIBOSOMAL SUBUNIT PROTEIN BL17M"/>
    <property type="match status" value="1"/>
</dbReference>
<name>A0ABP4N4N2_9ACTN</name>
<gene>
    <name evidence="4" type="primary">rplQ</name>
    <name evidence="7" type="ORF">GCM10009741_67200</name>
</gene>
<keyword evidence="3 4" id="KW-0687">Ribonucleoprotein</keyword>
<protein>
    <recommendedName>
        <fullName evidence="4">Large ribosomal subunit protein bL17</fullName>
    </recommendedName>
</protein>
<sequence>MPTPTKGSRLGGSPAHEKLILSNLATSLFEHGAITTTASKAKRLQPLAESFITKAKRGDLNSRRQVMKRIKDKSVVHVLFTEIGERYADRPGGYTRIIKLGPRKGDNAPMVKIELVEALADSPKAKKAAAKKAPAKKATAKKTAAKADDAPVADEVQDEVKDEGAVQDVVAGKYEGSAAPLADGSAPEGFDIKGNENSMKFHTTDSPWYDQTEAEVWFSTEEAAAAAGFTKAGETEDK</sequence>